<dbReference type="GO" id="GO:0005634">
    <property type="term" value="C:nucleus"/>
    <property type="evidence" value="ECO:0007669"/>
    <property type="project" value="UniProtKB-SubCell"/>
</dbReference>
<evidence type="ECO:0000256" key="3">
    <source>
        <dbReference type="ARBA" id="ARBA00023163"/>
    </source>
</evidence>
<evidence type="ECO:0000256" key="2">
    <source>
        <dbReference type="ARBA" id="ARBA00023015"/>
    </source>
</evidence>
<sequence>MDVPNFNSLSYQAGSRHVNQWVSLSSLDHGRFMDADGGLQVQAGSWNSGMQNSNSSTGSNVSFVGMGYGNGLQMPKEEVSSWEDASPFASPESMSVPMPVPRSPLGVVKTQPVSRAGGDAQGHIMAERRRREKLSQRFIALSAIVPGLKKTDKASVLGDTIKYLRQMEERVKSLEEEAKQKTVHSMVLQVKKPQLLPSRDEAPSSEPETDSFHTSFNDALPEIEARICDKSVLIRIVCEKRQGGVVEQVLAEVEKLHLTIINSSVLSFGASSLNIIIVAQVIGGSLEREYVKSCDLVIIHGV</sequence>
<dbReference type="OMA" id="MTIGKEA"/>
<dbReference type="AlphaFoldDB" id="A0A7N0T0E1"/>
<dbReference type="Gramene" id="Kaladp0016s0327.1.v1.1">
    <property type="protein sequence ID" value="Kaladp0016s0327.1.v1.1"/>
    <property type="gene ID" value="Kaladp0016s0327.v1.1"/>
</dbReference>
<name>A0A7N0T0E1_KALFE</name>
<proteinExistence type="predicted"/>
<keyword evidence="5" id="KW-0175">Coiled coil</keyword>
<keyword evidence="2" id="KW-0805">Transcription regulation</keyword>
<protein>
    <recommendedName>
        <fullName evidence="7">BHLH domain-containing protein</fullName>
    </recommendedName>
</protein>
<comment type="subcellular location">
    <subcellularLocation>
        <location evidence="1">Nucleus</location>
    </subcellularLocation>
</comment>
<feature type="region of interest" description="Disordered" evidence="6">
    <location>
        <begin position="194"/>
        <end position="214"/>
    </location>
</feature>
<evidence type="ECO:0000259" key="7">
    <source>
        <dbReference type="PROSITE" id="PS50888"/>
    </source>
</evidence>
<dbReference type="InterPro" id="IPR052610">
    <property type="entry name" value="bHLH_transcription_regulator"/>
</dbReference>
<dbReference type="SUPFAM" id="SSF47459">
    <property type="entry name" value="HLH, helix-loop-helix DNA-binding domain"/>
    <property type="match status" value="1"/>
</dbReference>
<keyword evidence="3" id="KW-0804">Transcription</keyword>
<dbReference type="PROSITE" id="PS50888">
    <property type="entry name" value="BHLH"/>
    <property type="match status" value="1"/>
</dbReference>
<dbReference type="InterPro" id="IPR036638">
    <property type="entry name" value="HLH_DNA-bd_sf"/>
</dbReference>
<dbReference type="InterPro" id="IPR011598">
    <property type="entry name" value="bHLH_dom"/>
</dbReference>
<feature type="coiled-coil region" evidence="5">
    <location>
        <begin position="157"/>
        <end position="184"/>
    </location>
</feature>
<dbReference type="CDD" id="cd11452">
    <property type="entry name" value="bHLH_AtNAI1_like"/>
    <property type="match status" value="1"/>
</dbReference>
<evidence type="ECO:0000313" key="8">
    <source>
        <dbReference type="EnsemblPlants" id="Kaladp0016s0327.1.v1.1"/>
    </source>
</evidence>
<evidence type="ECO:0000256" key="1">
    <source>
        <dbReference type="ARBA" id="ARBA00004123"/>
    </source>
</evidence>
<evidence type="ECO:0000256" key="5">
    <source>
        <dbReference type="SAM" id="Coils"/>
    </source>
</evidence>
<evidence type="ECO:0000313" key="9">
    <source>
        <dbReference type="Proteomes" id="UP000594263"/>
    </source>
</evidence>
<dbReference type="Gene3D" id="4.10.280.10">
    <property type="entry name" value="Helix-loop-helix DNA-binding domain"/>
    <property type="match status" value="1"/>
</dbReference>
<dbReference type="GO" id="GO:0046983">
    <property type="term" value="F:protein dimerization activity"/>
    <property type="evidence" value="ECO:0007669"/>
    <property type="project" value="InterPro"/>
</dbReference>
<evidence type="ECO:0000256" key="6">
    <source>
        <dbReference type="SAM" id="MobiDB-lite"/>
    </source>
</evidence>
<keyword evidence="9" id="KW-1185">Reference proteome</keyword>
<dbReference type="SMART" id="SM00353">
    <property type="entry name" value="HLH"/>
    <property type="match status" value="1"/>
</dbReference>
<dbReference type="EnsemblPlants" id="Kaladp0016s0327.1.v1.1">
    <property type="protein sequence ID" value="Kaladp0016s0327.1.v1.1"/>
    <property type="gene ID" value="Kaladp0016s0327.v1.1"/>
</dbReference>
<dbReference type="Proteomes" id="UP000594263">
    <property type="component" value="Unplaced"/>
</dbReference>
<keyword evidence="4" id="KW-0539">Nucleus</keyword>
<dbReference type="PANTHER" id="PTHR45959:SF73">
    <property type="entry name" value="TRANSCRIPTION FACTOR BHLH25"/>
    <property type="match status" value="1"/>
</dbReference>
<feature type="domain" description="BHLH" evidence="7">
    <location>
        <begin position="118"/>
        <end position="167"/>
    </location>
</feature>
<evidence type="ECO:0000256" key="4">
    <source>
        <dbReference type="ARBA" id="ARBA00023242"/>
    </source>
</evidence>
<reference evidence="8" key="1">
    <citation type="submission" date="2021-01" db="UniProtKB">
        <authorList>
            <consortium name="EnsemblPlants"/>
        </authorList>
    </citation>
    <scope>IDENTIFICATION</scope>
</reference>
<dbReference type="PANTHER" id="PTHR45959">
    <property type="entry name" value="BHLH TRANSCRIPTION FACTOR"/>
    <property type="match status" value="1"/>
</dbReference>
<accession>A0A7N0T0E1</accession>
<dbReference type="Pfam" id="PF00010">
    <property type="entry name" value="HLH"/>
    <property type="match status" value="1"/>
</dbReference>
<organism evidence="8 9">
    <name type="scientific">Kalanchoe fedtschenkoi</name>
    <name type="common">Lavender scallops</name>
    <name type="synonym">South American air plant</name>
    <dbReference type="NCBI Taxonomy" id="63787"/>
    <lineage>
        <taxon>Eukaryota</taxon>
        <taxon>Viridiplantae</taxon>
        <taxon>Streptophyta</taxon>
        <taxon>Embryophyta</taxon>
        <taxon>Tracheophyta</taxon>
        <taxon>Spermatophyta</taxon>
        <taxon>Magnoliopsida</taxon>
        <taxon>eudicotyledons</taxon>
        <taxon>Gunneridae</taxon>
        <taxon>Pentapetalae</taxon>
        <taxon>Saxifragales</taxon>
        <taxon>Crassulaceae</taxon>
        <taxon>Kalanchoe</taxon>
    </lineage>
</organism>